<feature type="binding site" evidence="2">
    <location>
        <position position="59"/>
    </location>
    <ligand>
        <name>substrate</name>
    </ligand>
</feature>
<dbReference type="Pfam" id="PF00300">
    <property type="entry name" value="His_Phos_1"/>
    <property type="match status" value="1"/>
</dbReference>
<dbReference type="GO" id="GO:0016791">
    <property type="term" value="F:phosphatase activity"/>
    <property type="evidence" value="ECO:0007669"/>
    <property type="project" value="TreeGrafter"/>
</dbReference>
<keyword evidence="4" id="KW-1185">Reference proteome</keyword>
<dbReference type="InterPro" id="IPR013078">
    <property type="entry name" value="His_Pase_superF_clade-1"/>
</dbReference>
<evidence type="ECO:0000313" key="3">
    <source>
        <dbReference type="EMBL" id="ODR92218.1"/>
    </source>
</evidence>
<feature type="active site" description="Tele-phosphohistidine intermediate" evidence="1">
    <location>
        <position position="10"/>
    </location>
</feature>
<dbReference type="STRING" id="1752398.A8M32_06120"/>
<sequence>MTTTFILVRHAAHDRLGQFLAGRTTDVSLGEAGRKQAERLAAQLAREGVASIYTSPRKRTNETAGAIAAAAGLGQVTRAEALDEVDFGAWSGKTFETLHSDSLWRQWNSMRSRVRAPGGETMSDVQRRVTQFVETLAKDHDGRKIALVSHADVIKALVCHVLGLSLDAWPRFEIAPASVSAVAASGGDMKLLMLNREVPEHDETAHLLTARR</sequence>
<dbReference type="RefSeq" id="WP_069457530.1">
    <property type="nucleotide sequence ID" value="NZ_LYBW01000047.1"/>
</dbReference>
<evidence type="ECO:0000256" key="1">
    <source>
        <dbReference type="PIRSR" id="PIRSR613078-1"/>
    </source>
</evidence>
<dbReference type="SMART" id="SM00855">
    <property type="entry name" value="PGAM"/>
    <property type="match status" value="1"/>
</dbReference>
<name>A0A1E3VF67_9HYPH</name>
<comment type="caution">
    <text evidence="3">The sequence shown here is derived from an EMBL/GenBank/DDBJ whole genome shotgun (WGS) entry which is preliminary data.</text>
</comment>
<evidence type="ECO:0000313" key="4">
    <source>
        <dbReference type="Proteomes" id="UP000094342"/>
    </source>
</evidence>
<dbReference type="Proteomes" id="UP000094342">
    <property type="component" value="Unassembled WGS sequence"/>
</dbReference>
<gene>
    <name evidence="3" type="ORF">A8M32_06120</name>
</gene>
<dbReference type="SUPFAM" id="SSF53254">
    <property type="entry name" value="Phosphoglycerate mutase-like"/>
    <property type="match status" value="1"/>
</dbReference>
<dbReference type="GO" id="GO:0005737">
    <property type="term" value="C:cytoplasm"/>
    <property type="evidence" value="ECO:0007669"/>
    <property type="project" value="TreeGrafter"/>
</dbReference>
<dbReference type="InterPro" id="IPR029033">
    <property type="entry name" value="His_PPase_superfam"/>
</dbReference>
<evidence type="ECO:0000256" key="2">
    <source>
        <dbReference type="PIRSR" id="PIRSR613078-2"/>
    </source>
</evidence>
<feature type="active site" description="Proton donor/acceptor" evidence="1">
    <location>
        <position position="84"/>
    </location>
</feature>
<proteinExistence type="predicted"/>
<dbReference type="CDD" id="cd07067">
    <property type="entry name" value="HP_PGM_like"/>
    <property type="match status" value="1"/>
</dbReference>
<dbReference type="AlphaFoldDB" id="A0A1E3VF67"/>
<dbReference type="PANTHER" id="PTHR48100">
    <property type="entry name" value="BROAD-SPECIFICITY PHOSPHATASE YOR283W-RELATED"/>
    <property type="match status" value="1"/>
</dbReference>
<dbReference type="InterPro" id="IPR050275">
    <property type="entry name" value="PGM_Phosphatase"/>
</dbReference>
<accession>A0A1E3VF67</accession>
<dbReference type="OrthoDB" id="9783269at2"/>
<organism evidence="3 4">
    <name type="scientific">Sinorhizobium alkalisoli</name>
    <dbReference type="NCBI Taxonomy" id="1752398"/>
    <lineage>
        <taxon>Bacteria</taxon>
        <taxon>Pseudomonadati</taxon>
        <taxon>Pseudomonadota</taxon>
        <taxon>Alphaproteobacteria</taxon>
        <taxon>Hyphomicrobiales</taxon>
        <taxon>Rhizobiaceae</taxon>
        <taxon>Sinorhizobium/Ensifer group</taxon>
        <taxon>Sinorhizobium</taxon>
    </lineage>
</organism>
<dbReference type="EMBL" id="LYBW01000047">
    <property type="protein sequence ID" value="ODR92218.1"/>
    <property type="molecule type" value="Genomic_DNA"/>
</dbReference>
<protein>
    <submittedName>
        <fullName evidence="3">Phosphoglycerate mutase</fullName>
    </submittedName>
</protein>
<dbReference type="Gene3D" id="3.40.50.1240">
    <property type="entry name" value="Phosphoglycerate mutase-like"/>
    <property type="match status" value="1"/>
</dbReference>
<dbReference type="PANTHER" id="PTHR48100:SF59">
    <property type="entry name" value="ADENOSYLCOBALAMIN_ALPHA-RIBAZOLE PHOSPHATASE"/>
    <property type="match status" value="1"/>
</dbReference>
<reference evidence="4" key="1">
    <citation type="submission" date="2016-05" db="EMBL/GenBank/DDBJ databases">
        <authorList>
            <person name="Li Y."/>
        </authorList>
    </citation>
    <scope>NUCLEOTIDE SEQUENCE [LARGE SCALE GENOMIC DNA]</scope>
    <source>
        <strain evidence="4">YIC4027</strain>
    </source>
</reference>